<reference evidence="2" key="1">
    <citation type="journal article" date="2021" name="Proc. Natl. Acad. Sci. U.S.A.">
        <title>A Catalog of Tens of Thousands of Viruses from Human Metagenomes Reveals Hidden Associations with Chronic Diseases.</title>
        <authorList>
            <person name="Tisza M.J."/>
            <person name="Buck C.B."/>
        </authorList>
    </citation>
    <scope>NUCLEOTIDE SEQUENCE</scope>
    <source>
        <strain evidence="2">CtqYq4</strain>
    </source>
</reference>
<accession>A0A8S5LVY3</accession>
<organism evidence="2">
    <name type="scientific">Myoviridae sp. ctqYq4</name>
    <dbReference type="NCBI Taxonomy" id="2826702"/>
    <lineage>
        <taxon>Viruses</taxon>
        <taxon>Duplodnaviria</taxon>
        <taxon>Heunggongvirae</taxon>
        <taxon>Uroviricota</taxon>
        <taxon>Caudoviricetes</taxon>
    </lineage>
</organism>
<evidence type="ECO:0000313" key="2">
    <source>
        <dbReference type="EMBL" id="DAD74072.1"/>
    </source>
</evidence>
<dbReference type="InterPro" id="IPR010982">
    <property type="entry name" value="Lambda_DNA-bd_dom_sf"/>
</dbReference>
<dbReference type="PROSITE" id="PS50943">
    <property type="entry name" value="HTH_CROC1"/>
    <property type="match status" value="1"/>
</dbReference>
<dbReference type="SMART" id="SM00530">
    <property type="entry name" value="HTH_XRE"/>
    <property type="match status" value="1"/>
</dbReference>
<dbReference type="CDD" id="cd00093">
    <property type="entry name" value="HTH_XRE"/>
    <property type="match status" value="1"/>
</dbReference>
<dbReference type="GO" id="GO:0003677">
    <property type="term" value="F:DNA binding"/>
    <property type="evidence" value="ECO:0007669"/>
    <property type="project" value="InterPro"/>
</dbReference>
<dbReference type="InterPro" id="IPR001387">
    <property type="entry name" value="Cro/C1-type_HTH"/>
</dbReference>
<name>A0A8S5LVY3_9CAUD</name>
<dbReference type="SUPFAM" id="SSF47413">
    <property type="entry name" value="lambda repressor-like DNA-binding domains"/>
    <property type="match status" value="1"/>
</dbReference>
<dbReference type="EMBL" id="BK014752">
    <property type="protein sequence ID" value="DAD74072.1"/>
    <property type="molecule type" value="Genomic_DNA"/>
</dbReference>
<sequence length="126" mass="13757">MQNSHLASIILSTGQTKPKPLTILYRADARFYSLCTLQLHSSIFSSDFQARKGELLVNVSKIDQFCKLHGLSRTDLEAAAGLSNGAIGKWERSIYGPSISQLLKVAKYFRVPVTALLADDEGGKTA</sequence>
<dbReference type="Gene3D" id="1.10.260.40">
    <property type="entry name" value="lambda repressor-like DNA-binding domains"/>
    <property type="match status" value="1"/>
</dbReference>
<dbReference type="Pfam" id="PF01381">
    <property type="entry name" value="HTH_3"/>
    <property type="match status" value="1"/>
</dbReference>
<evidence type="ECO:0000259" key="1">
    <source>
        <dbReference type="PROSITE" id="PS50943"/>
    </source>
</evidence>
<protein>
    <submittedName>
        <fullName evidence="2">Helix-turn-helix domain protein</fullName>
    </submittedName>
</protein>
<proteinExistence type="predicted"/>
<feature type="domain" description="HTH cro/C1-type" evidence="1">
    <location>
        <begin position="62"/>
        <end position="116"/>
    </location>
</feature>